<name>A0ABR9P5U7_9ACTN</name>
<proteinExistence type="predicted"/>
<dbReference type="Proteomes" id="UP000806528">
    <property type="component" value="Unassembled WGS sequence"/>
</dbReference>
<feature type="domain" description="VanZ-like" evidence="2">
    <location>
        <begin position="175"/>
        <end position="244"/>
    </location>
</feature>
<keyword evidence="1" id="KW-1133">Transmembrane helix</keyword>
<feature type="transmembrane region" description="Helical" evidence="1">
    <location>
        <begin position="6"/>
        <end position="28"/>
    </location>
</feature>
<dbReference type="InterPro" id="IPR006976">
    <property type="entry name" value="VanZ-like"/>
</dbReference>
<keyword evidence="1" id="KW-0812">Transmembrane</keyword>
<sequence>MWQSLFYVEPLMVGIALVVLLVGAFYLARHELRSPSGLPRGLLAACTLLFLLGLAAPVGQWDQVGTYARGVEWRPTAVVGDISEEPERELTTELDDGRIAHYTSEKLPVDEREELRRSEGTDLFLHGDTARPEVVDAHGNPVPGRDTALVLADMGGGLDGNGGAIGQAAHVLEERLLNFVLFVPIGVLAFHAFIRWSARVFFGAALSVGIETIQWAMAAGNIAHAGDVVVSTSGALAGTVVAALSLGAARWVHPESPDRSVSPVGRGSG</sequence>
<accession>A0ABR9P5U7</accession>
<keyword evidence="4" id="KW-1185">Reference proteome</keyword>
<evidence type="ECO:0000256" key="1">
    <source>
        <dbReference type="SAM" id="Phobius"/>
    </source>
</evidence>
<dbReference type="Pfam" id="PF04892">
    <property type="entry name" value="VanZ"/>
    <property type="match status" value="1"/>
</dbReference>
<feature type="transmembrane region" description="Helical" evidence="1">
    <location>
        <begin position="176"/>
        <end position="194"/>
    </location>
</feature>
<evidence type="ECO:0000313" key="4">
    <source>
        <dbReference type="Proteomes" id="UP000806528"/>
    </source>
</evidence>
<comment type="caution">
    <text evidence="3">The sequence shown here is derived from an EMBL/GenBank/DDBJ whole genome shotgun (WGS) entry which is preliminary data.</text>
</comment>
<dbReference type="RefSeq" id="WP_193121837.1">
    <property type="nucleotide sequence ID" value="NZ_JADBGI010000008.1"/>
</dbReference>
<evidence type="ECO:0000313" key="3">
    <source>
        <dbReference type="EMBL" id="MBE2999208.1"/>
    </source>
</evidence>
<evidence type="ECO:0000259" key="2">
    <source>
        <dbReference type="Pfam" id="PF04892"/>
    </source>
</evidence>
<organism evidence="3 4">
    <name type="scientific">Nocardiopsis coralli</name>
    <dbReference type="NCBI Taxonomy" id="2772213"/>
    <lineage>
        <taxon>Bacteria</taxon>
        <taxon>Bacillati</taxon>
        <taxon>Actinomycetota</taxon>
        <taxon>Actinomycetes</taxon>
        <taxon>Streptosporangiales</taxon>
        <taxon>Nocardiopsidaceae</taxon>
        <taxon>Nocardiopsis</taxon>
    </lineage>
</organism>
<protein>
    <submittedName>
        <fullName evidence="3">VanZ family protein</fullName>
    </submittedName>
</protein>
<reference evidence="3 4" key="1">
    <citation type="submission" date="2020-09" db="EMBL/GenBank/DDBJ databases">
        <title>Diversity and distribution of actinomycetes associated with coral in the coast of Hainan.</title>
        <authorList>
            <person name="Li F."/>
        </authorList>
    </citation>
    <scope>NUCLEOTIDE SEQUENCE [LARGE SCALE GENOMIC DNA]</scope>
    <source>
        <strain evidence="3 4">HNM0947</strain>
    </source>
</reference>
<gene>
    <name evidence="3" type="ORF">IDM40_10905</name>
</gene>
<dbReference type="EMBL" id="JADBGI010000008">
    <property type="protein sequence ID" value="MBE2999208.1"/>
    <property type="molecule type" value="Genomic_DNA"/>
</dbReference>
<keyword evidence="1" id="KW-0472">Membrane</keyword>
<feature type="transmembrane region" description="Helical" evidence="1">
    <location>
        <begin position="40"/>
        <end position="59"/>
    </location>
</feature>